<accession>A0A8H7K9N3</accession>
<gene>
    <name evidence="2" type="ORF">IM811_003378</name>
</gene>
<dbReference type="PANTHER" id="PTHR47784">
    <property type="entry name" value="STEROL UPTAKE CONTROL PROTEIN 2"/>
    <property type="match status" value="1"/>
</dbReference>
<dbReference type="InterPro" id="IPR053157">
    <property type="entry name" value="Sterol_Uptake_Regulator"/>
</dbReference>
<dbReference type="InterPro" id="IPR021858">
    <property type="entry name" value="Fun_TF"/>
</dbReference>
<keyword evidence="1" id="KW-0539">Nucleus</keyword>
<protein>
    <recommendedName>
        <fullName evidence="4">C2H2-type domain-containing protein</fullName>
    </recommendedName>
</protein>
<proteinExistence type="predicted"/>
<dbReference type="AlphaFoldDB" id="A0A8H7K9N3"/>
<dbReference type="Proteomes" id="UP000616885">
    <property type="component" value="Unassembled WGS sequence"/>
</dbReference>
<dbReference type="InterPro" id="IPR022698">
    <property type="entry name" value="OrsD"/>
</dbReference>
<organism evidence="2 3">
    <name type="scientific">Bionectria ochroleuca</name>
    <name type="common">Gliocladium roseum</name>
    <dbReference type="NCBI Taxonomy" id="29856"/>
    <lineage>
        <taxon>Eukaryota</taxon>
        <taxon>Fungi</taxon>
        <taxon>Dikarya</taxon>
        <taxon>Ascomycota</taxon>
        <taxon>Pezizomycotina</taxon>
        <taxon>Sordariomycetes</taxon>
        <taxon>Hypocreomycetidae</taxon>
        <taxon>Hypocreales</taxon>
        <taxon>Bionectriaceae</taxon>
        <taxon>Clonostachys</taxon>
    </lineage>
</organism>
<comment type="caution">
    <text evidence="2">The sequence shown here is derived from an EMBL/GenBank/DDBJ whole genome shotgun (WGS) entry which is preliminary data.</text>
</comment>
<evidence type="ECO:0008006" key="4">
    <source>
        <dbReference type="Google" id="ProtNLM"/>
    </source>
</evidence>
<dbReference type="Pfam" id="PF12013">
    <property type="entry name" value="OrsD"/>
    <property type="match status" value="1"/>
</dbReference>
<reference evidence="2" key="1">
    <citation type="submission" date="2020-10" db="EMBL/GenBank/DDBJ databases">
        <title>High-Quality Genome Resource of Clonostachys rosea strain S41 by Oxford Nanopore Long-Read Sequencing.</title>
        <authorList>
            <person name="Wang H."/>
        </authorList>
    </citation>
    <scope>NUCLEOTIDE SEQUENCE</scope>
    <source>
        <strain evidence="2">S41</strain>
    </source>
</reference>
<name>A0A8H7K9N3_BIOOC</name>
<dbReference type="EMBL" id="JADCTT010000011">
    <property type="protein sequence ID" value="KAF9746473.1"/>
    <property type="molecule type" value="Genomic_DNA"/>
</dbReference>
<dbReference type="GO" id="GO:0001228">
    <property type="term" value="F:DNA-binding transcription activator activity, RNA polymerase II-specific"/>
    <property type="evidence" value="ECO:0007669"/>
    <property type="project" value="TreeGrafter"/>
</dbReference>
<dbReference type="PANTHER" id="PTHR47784:SF5">
    <property type="entry name" value="STEROL UPTAKE CONTROL PROTEIN 2"/>
    <property type="match status" value="1"/>
</dbReference>
<sequence length="495" mass="56501">MKDLVRVHINDFLVYIAEFGVVICRQCRHAIQPSALDSHLLRHRIYRHRRRALVERLNKLDLRHPDDVPVPNRAWQLPELPTQIGLRCDADGCRYLCATDKGMQMHWASRHSVHTKSNVRASTVALQTFFRGIKLRYFEVSTTPGSTPSVDTSIRAATIGGRELEAVRSSRQPIPPGLQLNSVDARAMMYLHHFTLHTAPTLVRKCQPLKLWQDEVPQLAFEYPFLLHALLGLSAYHISIKNPGTSQEHRHAAARYSSLGATEYAKHLLEPNYDNTTAILACANCLTVEQNSRLFSDPEDSNELEYVAFFLSGILTLPHALAHLLPRGSYFMQYVCETQAIVEEANHLLKNDKYNNTYLPKYIPPSKSRFLSSLPDEVARLSRHCPKILRQIQQGQFTLRALLYSIDRSYASDDLANLYDSAACWVRCLDEHAKQAIRDGEEFFLIMYACWCIAIHRIGQYAWFTHGIAEIQITVVRARLAPEYQVLTDTLLSLL</sequence>
<evidence type="ECO:0000313" key="2">
    <source>
        <dbReference type="EMBL" id="KAF9746473.1"/>
    </source>
</evidence>
<evidence type="ECO:0000256" key="1">
    <source>
        <dbReference type="ARBA" id="ARBA00023242"/>
    </source>
</evidence>
<evidence type="ECO:0000313" key="3">
    <source>
        <dbReference type="Proteomes" id="UP000616885"/>
    </source>
</evidence>
<dbReference type="Pfam" id="PF11951">
    <property type="entry name" value="Fungal_trans_2"/>
    <property type="match status" value="1"/>
</dbReference>